<feature type="active site" evidence="2">
    <location>
        <position position="783"/>
    </location>
</feature>
<keyword evidence="5" id="KW-1133">Transmembrane helix</keyword>
<feature type="active site" evidence="2">
    <location>
        <position position="987"/>
    </location>
</feature>
<evidence type="ECO:0000256" key="4">
    <source>
        <dbReference type="SAM" id="MobiDB-lite"/>
    </source>
</evidence>
<dbReference type="Pfam" id="PF05021">
    <property type="entry name" value="NPL4"/>
    <property type="match status" value="1"/>
</dbReference>
<dbReference type="InterPro" id="IPR033121">
    <property type="entry name" value="PEPTIDASE_A1"/>
</dbReference>
<name>A0A7J6QAW7_PEROL</name>
<dbReference type="PANTHER" id="PTHR47966:SF74">
    <property type="entry name" value="AGR407CP"/>
    <property type="match status" value="1"/>
</dbReference>
<dbReference type="CDD" id="cd05471">
    <property type="entry name" value="pepsin_like"/>
    <property type="match status" value="1"/>
</dbReference>
<feature type="transmembrane region" description="Helical" evidence="5">
    <location>
        <begin position="1134"/>
        <end position="1156"/>
    </location>
</feature>
<dbReference type="CDD" id="cd08061">
    <property type="entry name" value="MPN_NPL4"/>
    <property type="match status" value="1"/>
</dbReference>
<feature type="domain" description="Peptidase A1" evidence="6">
    <location>
        <begin position="765"/>
        <end position="1101"/>
    </location>
</feature>
<feature type="disulfide bond" evidence="3">
    <location>
        <begin position="1029"/>
        <end position="1064"/>
    </location>
</feature>
<evidence type="ECO:0000256" key="2">
    <source>
        <dbReference type="PIRSR" id="PIRSR601461-1"/>
    </source>
</evidence>
<keyword evidence="3" id="KW-1015">Disulfide bond</keyword>
<dbReference type="SUPFAM" id="SSF50630">
    <property type="entry name" value="Acid proteases"/>
    <property type="match status" value="1"/>
</dbReference>
<dbReference type="InterPro" id="IPR007717">
    <property type="entry name" value="NPL4_C"/>
</dbReference>
<dbReference type="InterPro" id="IPR021109">
    <property type="entry name" value="Peptidase_aspartic_dom_sf"/>
</dbReference>
<protein>
    <recommendedName>
        <fullName evidence="6">Peptidase A1 domain-containing protein</fullName>
    </recommendedName>
</protein>
<dbReference type="PRINTS" id="PR00792">
    <property type="entry name" value="PEPSIN"/>
</dbReference>
<dbReference type="Gene3D" id="2.40.70.10">
    <property type="entry name" value="Acid Proteases"/>
    <property type="match status" value="2"/>
</dbReference>
<evidence type="ECO:0000313" key="8">
    <source>
        <dbReference type="Proteomes" id="UP000553632"/>
    </source>
</evidence>
<evidence type="ECO:0000256" key="3">
    <source>
        <dbReference type="PIRSR" id="PIRSR601461-2"/>
    </source>
</evidence>
<evidence type="ECO:0000256" key="5">
    <source>
        <dbReference type="SAM" id="Phobius"/>
    </source>
</evidence>
<dbReference type="PANTHER" id="PTHR47966">
    <property type="entry name" value="BETA-SITE APP-CLEAVING ENZYME, ISOFORM A-RELATED"/>
    <property type="match status" value="1"/>
</dbReference>
<dbReference type="AlphaFoldDB" id="A0A7J6QAW7"/>
<reference evidence="7 8" key="1">
    <citation type="submission" date="2020-04" db="EMBL/GenBank/DDBJ databases">
        <title>Perkinsus olseni comparative genomics.</title>
        <authorList>
            <person name="Bogema D.R."/>
        </authorList>
    </citation>
    <scope>NUCLEOTIDE SEQUENCE [LARGE SCALE GENOMIC DNA]</scope>
    <source>
        <strain evidence="7 8">ATCC PRA-207</strain>
    </source>
</reference>
<keyword evidence="5" id="KW-0472">Membrane</keyword>
<dbReference type="PROSITE" id="PS51767">
    <property type="entry name" value="PEPTIDASE_A1"/>
    <property type="match status" value="1"/>
</dbReference>
<keyword evidence="8" id="KW-1185">Reference proteome</keyword>
<accession>A0A7J6QAW7</accession>
<keyword evidence="5" id="KW-0812">Transmembrane</keyword>
<comment type="similarity">
    <text evidence="1">Belongs to the peptidase A1 family.</text>
</comment>
<proteinExistence type="inferred from homology"/>
<dbReference type="EMBL" id="JABANO010034095">
    <property type="protein sequence ID" value="KAF4705714.1"/>
    <property type="molecule type" value="Genomic_DNA"/>
</dbReference>
<evidence type="ECO:0000259" key="6">
    <source>
        <dbReference type="PROSITE" id="PS51767"/>
    </source>
</evidence>
<evidence type="ECO:0000313" key="7">
    <source>
        <dbReference type="EMBL" id="KAF4705714.1"/>
    </source>
</evidence>
<sequence>MSSSDQGDQKATKRNFQSFESYLKDHKYETSLLPLSQHYNPVVLEKGRMTKLPPALTLNRQRYRHVDHCEWMNTEEIKSFVQYWQYDKEMLRQRCGWLFGYYLSDPNFDGGCRIVVEGIYEPPKQEVFNAASGGVGMNEMLVAMQEVLKGGSGVRVVERVGCSRKILKAFHSVVNHPRAVHQAGYSRPGEASSGKPSSGIPGGEGMVDPALAKIDVVMAKLGLERVGCIMTSLPRDYEMSSGELLASARLQKLLERHEHYTGYPVSKFVTAIVKPNEEKQGQPETMVWMASDQAEGMLQDGLFDVKRTAETPTRVQLREPFNQEMMPPVLASGSEVTEFDPDWLLVKVNDGVPLKKRSMFRFSHFPRENRTRQQTPDDIKQYMRQIPAGTPSWARYADFHLLVYITLLLDEDTAVGKSHHHLVHYHQDSAAVGNTDEGCSSSATAVAGVAEDELRKYADMPALAVHRGYKIVMSLSICRLPPVYTEPSFIREHREWRAEWEERTANQLEIADSLVYQNFPHHFLPSRRELALLREGSQTDIFQQEGGTVVKMSELEKLMAEEGLSGLEGQLGGGRKKKKKQEDLREMDKQRVLKEMHNMDRRGTEMLWLVVKYRGSSIWTFPFSSHLHGMTARETLQRICTAQLGEGYAPFFVGTCPMHYRKFTSVRNPEDDEAVVGSKVFYYRAIHLPSGPPVTLSPDGILEDFAWVSRAELAQYVGQVRLSRPSTTDANGDLAGAEVPIVESGMVGNFTYYVEPILNLANLQYYGPITLGSPEQALTVQFDTGSSDLWVPQTMYDYNSSKASSTSSVQKVLDYGKGAVFGNLTNDRVCLGLSNELCLSGQNFVLASAQRDMNMRFFDGIMGLAWPGLSRTGTTVLQHLQEVMDYPLISFSLTDDPIFTMSLGSTVTFGAIEEENYRHGTFTWAPVVGDLWWSIELSIEALPPPPQREKAAEASSGLLGSVSEFFGANEPDSASVLISEQQLAALDTGTSYITVPRDVYVPLLTALLPSEVLVTCTVLMPGGFLACPCEAQSSAGTMVFVIHGMRYTVTPADYFTLPTPQNECMIELQMSPDGLPIILGDTFLKKHYTVYDAKERRVGVAVSAYGGVYGDLDGSRSSMPIEEHSDTVDASYQLLGALLLAVFFVLSIACVAPWFVRRFNRRSALTRPFLDTTGKR</sequence>
<gene>
    <name evidence="7" type="ORF">FOZ63_030091</name>
</gene>
<organism evidence="7 8">
    <name type="scientific">Perkinsus olseni</name>
    <name type="common">Perkinsus atlanticus</name>
    <dbReference type="NCBI Taxonomy" id="32597"/>
    <lineage>
        <taxon>Eukaryota</taxon>
        <taxon>Sar</taxon>
        <taxon>Alveolata</taxon>
        <taxon>Perkinsozoa</taxon>
        <taxon>Perkinsea</taxon>
        <taxon>Perkinsida</taxon>
        <taxon>Perkinsidae</taxon>
        <taxon>Perkinsus</taxon>
    </lineage>
</organism>
<dbReference type="Proteomes" id="UP000553632">
    <property type="component" value="Unassembled WGS sequence"/>
</dbReference>
<dbReference type="GO" id="GO:0006508">
    <property type="term" value="P:proteolysis"/>
    <property type="evidence" value="ECO:0007669"/>
    <property type="project" value="InterPro"/>
</dbReference>
<dbReference type="InterPro" id="IPR034164">
    <property type="entry name" value="Pepsin-like_dom"/>
</dbReference>
<evidence type="ECO:0000256" key="1">
    <source>
        <dbReference type="ARBA" id="ARBA00007447"/>
    </source>
</evidence>
<dbReference type="InterPro" id="IPR001461">
    <property type="entry name" value="Aspartic_peptidase_A1"/>
</dbReference>
<dbReference type="Gene3D" id="3.90.79.10">
    <property type="entry name" value="Nucleoside Triphosphate Pyrophosphohydrolase"/>
    <property type="match status" value="1"/>
</dbReference>
<dbReference type="Pfam" id="PF00026">
    <property type="entry name" value="Asp"/>
    <property type="match status" value="2"/>
</dbReference>
<dbReference type="GO" id="GO:0004190">
    <property type="term" value="F:aspartic-type endopeptidase activity"/>
    <property type="evidence" value="ECO:0007669"/>
    <property type="project" value="InterPro"/>
</dbReference>
<comment type="caution">
    <text evidence="7">The sequence shown here is derived from an EMBL/GenBank/DDBJ whole genome shotgun (WGS) entry which is preliminary data.</text>
</comment>
<feature type="region of interest" description="Disordered" evidence="4">
    <location>
        <begin position="181"/>
        <end position="204"/>
    </location>
</feature>